<reference evidence="1" key="1">
    <citation type="journal article" date="2020" name="Mol. Plant Microbe Interact.">
        <title>Genome Sequence of the Biocontrol Agent Coniothyrium minitans strain Conio (IMI 134523).</title>
        <authorList>
            <person name="Patel D."/>
            <person name="Shittu T.A."/>
            <person name="Baroncelli R."/>
            <person name="Muthumeenakshi S."/>
            <person name="Osborne T.H."/>
            <person name="Janganan T.K."/>
            <person name="Sreenivasaprasad S."/>
        </authorList>
    </citation>
    <scope>NUCLEOTIDE SEQUENCE</scope>
    <source>
        <strain evidence="1">Conio</strain>
    </source>
</reference>
<dbReference type="Proteomes" id="UP000756921">
    <property type="component" value="Unassembled WGS sequence"/>
</dbReference>
<dbReference type="AlphaFoldDB" id="A0A9P6G6L3"/>
<keyword evidence="2" id="KW-1185">Reference proteome</keyword>
<protein>
    <submittedName>
        <fullName evidence="1">Uncharacterized protein</fullName>
    </submittedName>
</protein>
<evidence type="ECO:0000313" key="2">
    <source>
        <dbReference type="Proteomes" id="UP000756921"/>
    </source>
</evidence>
<sequence length="207" mass="23524">MAPPQNTYHVPLRQIEYRSYLKAIELYHYPHQVLSVSSFEEMVAARTPGFIRRLESQDTLCEESGEEKNYVPDGDDVPIGFTEVAYLFNVFRDRGSAHVGGSALGFRLLDEDRIEWMCFDRPVGNLLSGATTNEGVHLFEKVADLERGDDIRRLKGTVGGWPEHRQWCNGLENATKPLLKLTTVEKSRSSLDERKARDAGRAEVQIR</sequence>
<organism evidence="1 2">
    <name type="scientific">Paraphaeosphaeria minitans</name>
    <dbReference type="NCBI Taxonomy" id="565426"/>
    <lineage>
        <taxon>Eukaryota</taxon>
        <taxon>Fungi</taxon>
        <taxon>Dikarya</taxon>
        <taxon>Ascomycota</taxon>
        <taxon>Pezizomycotina</taxon>
        <taxon>Dothideomycetes</taxon>
        <taxon>Pleosporomycetidae</taxon>
        <taxon>Pleosporales</taxon>
        <taxon>Massarineae</taxon>
        <taxon>Didymosphaeriaceae</taxon>
        <taxon>Paraphaeosphaeria</taxon>
    </lineage>
</organism>
<name>A0A9P6G6L3_9PLEO</name>
<dbReference type="EMBL" id="WJXW01000016">
    <property type="protein sequence ID" value="KAF9729478.1"/>
    <property type="molecule type" value="Genomic_DNA"/>
</dbReference>
<comment type="caution">
    <text evidence="1">The sequence shown here is derived from an EMBL/GenBank/DDBJ whole genome shotgun (WGS) entry which is preliminary data.</text>
</comment>
<proteinExistence type="predicted"/>
<gene>
    <name evidence="1" type="ORF">PMIN01_12342</name>
</gene>
<dbReference type="OrthoDB" id="3762348at2759"/>
<accession>A0A9P6G6L3</accession>
<evidence type="ECO:0000313" key="1">
    <source>
        <dbReference type="EMBL" id="KAF9729478.1"/>
    </source>
</evidence>